<dbReference type="InterPro" id="IPR001138">
    <property type="entry name" value="Zn2Cys6_DnaBD"/>
</dbReference>
<dbReference type="EMBL" id="JAFJYH010000200">
    <property type="protein sequence ID" value="KAG4416018.1"/>
    <property type="molecule type" value="Genomic_DNA"/>
</dbReference>
<evidence type="ECO:0000256" key="5">
    <source>
        <dbReference type="ARBA" id="ARBA00023125"/>
    </source>
</evidence>
<dbReference type="GO" id="GO:0045944">
    <property type="term" value="P:positive regulation of transcription by RNA polymerase II"/>
    <property type="evidence" value="ECO:0007669"/>
    <property type="project" value="TreeGrafter"/>
</dbReference>
<keyword evidence="7" id="KW-0539">Nucleus</keyword>
<dbReference type="Gene3D" id="4.10.240.10">
    <property type="entry name" value="Zn(2)-C6 fungal-type DNA-binding domain"/>
    <property type="match status" value="1"/>
</dbReference>
<dbReference type="GO" id="GO:0005634">
    <property type="term" value="C:nucleus"/>
    <property type="evidence" value="ECO:0007669"/>
    <property type="project" value="UniProtKB-SubCell"/>
</dbReference>
<dbReference type="GO" id="GO:0000981">
    <property type="term" value="F:DNA-binding transcription factor activity, RNA polymerase II-specific"/>
    <property type="evidence" value="ECO:0007669"/>
    <property type="project" value="InterPro"/>
</dbReference>
<dbReference type="OrthoDB" id="3990906at2759"/>
<dbReference type="InterPro" id="IPR007219">
    <property type="entry name" value="XnlR_reg_dom"/>
</dbReference>
<organism evidence="10 11">
    <name type="scientific">Cadophora malorum</name>
    <dbReference type="NCBI Taxonomy" id="108018"/>
    <lineage>
        <taxon>Eukaryota</taxon>
        <taxon>Fungi</taxon>
        <taxon>Dikarya</taxon>
        <taxon>Ascomycota</taxon>
        <taxon>Pezizomycotina</taxon>
        <taxon>Leotiomycetes</taxon>
        <taxon>Helotiales</taxon>
        <taxon>Ploettnerulaceae</taxon>
        <taxon>Cadophora</taxon>
    </lineage>
</organism>
<evidence type="ECO:0000313" key="11">
    <source>
        <dbReference type="Proteomes" id="UP000664132"/>
    </source>
</evidence>
<evidence type="ECO:0000256" key="1">
    <source>
        <dbReference type="ARBA" id="ARBA00004123"/>
    </source>
</evidence>
<dbReference type="PANTHER" id="PTHR47782:SF7">
    <property type="entry name" value="PROTEIN STB5"/>
    <property type="match status" value="1"/>
</dbReference>
<evidence type="ECO:0000256" key="2">
    <source>
        <dbReference type="ARBA" id="ARBA00022723"/>
    </source>
</evidence>
<dbReference type="PANTHER" id="PTHR47782">
    <property type="entry name" value="ZN(II)2CYS6 TRANSCRIPTION FACTOR (EUROFUNG)-RELATED"/>
    <property type="match status" value="1"/>
</dbReference>
<dbReference type="GO" id="GO:0008270">
    <property type="term" value="F:zinc ion binding"/>
    <property type="evidence" value="ECO:0007669"/>
    <property type="project" value="InterPro"/>
</dbReference>
<dbReference type="SUPFAM" id="SSF57701">
    <property type="entry name" value="Zn2/Cys6 DNA-binding domain"/>
    <property type="match status" value="1"/>
</dbReference>
<dbReference type="Pfam" id="PF04082">
    <property type="entry name" value="Fungal_trans"/>
    <property type="match status" value="1"/>
</dbReference>
<dbReference type="GO" id="GO:0006351">
    <property type="term" value="P:DNA-templated transcription"/>
    <property type="evidence" value="ECO:0007669"/>
    <property type="project" value="InterPro"/>
</dbReference>
<keyword evidence="3" id="KW-0862">Zinc</keyword>
<protein>
    <recommendedName>
        <fullName evidence="9">Zn(2)-C6 fungal-type domain-containing protein</fullName>
    </recommendedName>
</protein>
<dbReference type="Pfam" id="PF00172">
    <property type="entry name" value="Zn_clus"/>
    <property type="match status" value="1"/>
</dbReference>
<evidence type="ECO:0000256" key="7">
    <source>
        <dbReference type="ARBA" id="ARBA00023242"/>
    </source>
</evidence>
<comment type="caution">
    <text evidence="10">The sequence shown here is derived from an EMBL/GenBank/DDBJ whole genome shotgun (WGS) entry which is preliminary data.</text>
</comment>
<keyword evidence="4" id="KW-0805">Transcription regulation</keyword>
<dbReference type="SMART" id="SM00066">
    <property type="entry name" value="GAL4"/>
    <property type="match status" value="1"/>
</dbReference>
<reference evidence="10" key="1">
    <citation type="submission" date="2021-02" db="EMBL/GenBank/DDBJ databases">
        <title>Genome sequence Cadophora malorum strain M34.</title>
        <authorList>
            <person name="Stefanovic E."/>
            <person name="Vu D."/>
            <person name="Scully C."/>
            <person name="Dijksterhuis J."/>
            <person name="Roader J."/>
            <person name="Houbraken J."/>
        </authorList>
    </citation>
    <scope>NUCLEOTIDE SEQUENCE</scope>
    <source>
        <strain evidence="10">M34</strain>
    </source>
</reference>
<dbReference type="GO" id="GO:0043565">
    <property type="term" value="F:sequence-specific DNA binding"/>
    <property type="evidence" value="ECO:0007669"/>
    <property type="project" value="TreeGrafter"/>
</dbReference>
<dbReference type="CDD" id="cd12148">
    <property type="entry name" value="fungal_TF_MHR"/>
    <property type="match status" value="1"/>
</dbReference>
<dbReference type="CDD" id="cd00067">
    <property type="entry name" value="GAL4"/>
    <property type="match status" value="1"/>
</dbReference>
<comment type="subcellular location">
    <subcellularLocation>
        <location evidence="1">Nucleus</location>
    </subcellularLocation>
</comment>
<dbReference type="SMART" id="SM00906">
    <property type="entry name" value="Fungal_trans"/>
    <property type="match status" value="1"/>
</dbReference>
<evidence type="ECO:0000256" key="8">
    <source>
        <dbReference type="SAM" id="MobiDB-lite"/>
    </source>
</evidence>
<feature type="domain" description="Zn(2)-C6 fungal-type" evidence="9">
    <location>
        <begin position="34"/>
        <end position="64"/>
    </location>
</feature>
<feature type="region of interest" description="Disordered" evidence="8">
    <location>
        <begin position="1"/>
        <end position="23"/>
    </location>
</feature>
<dbReference type="PROSITE" id="PS50048">
    <property type="entry name" value="ZN2_CY6_FUNGAL_2"/>
    <property type="match status" value="1"/>
</dbReference>
<evidence type="ECO:0000256" key="6">
    <source>
        <dbReference type="ARBA" id="ARBA00023163"/>
    </source>
</evidence>
<evidence type="ECO:0000256" key="3">
    <source>
        <dbReference type="ARBA" id="ARBA00022833"/>
    </source>
</evidence>
<dbReference type="InterPro" id="IPR052202">
    <property type="entry name" value="Yeast_MetPath_Reg"/>
</dbReference>
<dbReference type="Proteomes" id="UP000664132">
    <property type="component" value="Unassembled WGS sequence"/>
</dbReference>
<gene>
    <name evidence="10" type="ORF">IFR04_010843</name>
</gene>
<dbReference type="InterPro" id="IPR036864">
    <property type="entry name" value="Zn2-C6_fun-type_DNA-bd_sf"/>
</dbReference>
<sequence>MEGSPHRFRLGKGSVESSSSGIAAKRKRGAQASACVSCRGLRRKCVRVERGCVICEKAGLKCTFDERVEETPKRSDQDLPPEMTTWLAVFLNDSVIQDDIVTGRITLSREDAADAETAARYSMLDSESAAVQSSPGTDGPPPGSTTGHQLVEAYFRHIHRSYPFINRAEVLKDVDVMMGLSDGLEKMSRRLYLVIAIGCTTLRRIGQVSDDICAKFQVSDHAIIQDCLSRNDMESVEELLLLAPYSFFDPSLSPWIITGILTRHITKLGLTRKLSNTKDVPLVQIERRHRLFWSIYTFDRIVSASMGLPFGLMDPNTNIPLPGITLDEYASPDRAYFTITLQINRHIITLRQLESEILERIHFTTPISLVASDRRSIIADLRHKIEDWYTQGCLVSPLERDQIPFHNTIPWLNCRYQNLLLLLYIASSLNPGIPSEHLHVLRNAATRYIQLSAVIFQQRHLPLNWVTLCRFVALCPILFYCTVRGNNVGLDIKEAALSCAEAPESFSETWVNSRRAAKVFRQLAGLQMSVLGGSSFVPGTDLTEMNVVAEEVRRLIEQTMGCASIYGGLVDAAVEFVSKGREAATPGWHFGSIVPDQGLWMNDAAMWEDADMSMHII</sequence>
<name>A0A8H7TBX4_9HELO</name>
<feature type="compositionally biased region" description="Basic residues" evidence="8">
    <location>
        <begin position="1"/>
        <end position="10"/>
    </location>
</feature>
<dbReference type="AlphaFoldDB" id="A0A8H7TBX4"/>
<keyword evidence="2" id="KW-0479">Metal-binding</keyword>
<evidence type="ECO:0000256" key="4">
    <source>
        <dbReference type="ARBA" id="ARBA00023015"/>
    </source>
</evidence>
<keyword evidence="11" id="KW-1185">Reference proteome</keyword>
<dbReference type="PROSITE" id="PS00463">
    <property type="entry name" value="ZN2_CY6_FUNGAL_1"/>
    <property type="match status" value="1"/>
</dbReference>
<accession>A0A8H7TBX4</accession>
<evidence type="ECO:0000259" key="9">
    <source>
        <dbReference type="PROSITE" id="PS50048"/>
    </source>
</evidence>
<proteinExistence type="predicted"/>
<keyword evidence="6" id="KW-0804">Transcription</keyword>
<evidence type="ECO:0000313" key="10">
    <source>
        <dbReference type="EMBL" id="KAG4416018.1"/>
    </source>
</evidence>
<keyword evidence="5" id="KW-0238">DNA-binding</keyword>